<accession>A0A151RPG1</accession>
<evidence type="ECO:0000256" key="1">
    <source>
        <dbReference type="SAM" id="SignalP"/>
    </source>
</evidence>
<dbReference type="InterPro" id="IPR043502">
    <property type="entry name" value="DNA/RNA_pol_sf"/>
</dbReference>
<keyword evidence="4" id="KW-1185">Reference proteome</keyword>
<gene>
    <name evidence="3" type="ORF">KK1_034054</name>
</gene>
<dbReference type="Proteomes" id="UP000075243">
    <property type="component" value="Unassembled WGS sequence"/>
</dbReference>
<sequence>MLSFILTILILWSQEPKTVLLNHAFNLRVSSPILNPKPLQALSNSTWFAAMQAEHNALLHNGTWSLVPFPPNRTPIGCKWVFRVKENPDGTIHKYKARLVAKGFHQQFGYDYNETFSPVIKPVSCVDSSMAS</sequence>
<name>A0A151RPG1_CAJCA</name>
<evidence type="ECO:0000259" key="2">
    <source>
        <dbReference type="Pfam" id="PF07727"/>
    </source>
</evidence>
<proteinExistence type="predicted"/>
<dbReference type="Gramene" id="C.cajan_31515.t">
    <property type="protein sequence ID" value="C.cajan_31515.t.cds1"/>
    <property type="gene ID" value="C.cajan_31515"/>
</dbReference>
<organism evidence="3 4">
    <name type="scientific">Cajanus cajan</name>
    <name type="common">Pigeon pea</name>
    <name type="synonym">Cajanus indicus</name>
    <dbReference type="NCBI Taxonomy" id="3821"/>
    <lineage>
        <taxon>Eukaryota</taxon>
        <taxon>Viridiplantae</taxon>
        <taxon>Streptophyta</taxon>
        <taxon>Embryophyta</taxon>
        <taxon>Tracheophyta</taxon>
        <taxon>Spermatophyta</taxon>
        <taxon>Magnoliopsida</taxon>
        <taxon>eudicotyledons</taxon>
        <taxon>Gunneridae</taxon>
        <taxon>Pentapetalae</taxon>
        <taxon>rosids</taxon>
        <taxon>fabids</taxon>
        <taxon>Fabales</taxon>
        <taxon>Fabaceae</taxon>
        <taxon>Papilionoideae</taxon>
        <taxon>50 kb inversion clade</taxon>
        <taxon>NPAAA clade</taxon>
        <taxon>indigoferoid/millettioid clade</taxon>
        <taxon>Phaseoleae</taxon>
        <taxon>Cajanus</taxon>
    </lineage>
</organism>
<feature type="chain" id="PRO_5007588028" description="Reverse transcriptase Ty1/copia-type domain-containing protein" evidence="1">
    <location>
        <begin position="21"/>
        <end position="132"/>
    </location>
</feature>
<evidence type="ECO:0000313" key="3">
    <source>
        <dbReference type="EMBL" id="KYP44420.1"/>
    </source>
</evidence>
<protein>
    <recommendedName>
        <fullName evidence="2">Reverse transcriptase Ty1/copia-type domain-containing protein</fullName>
    </recommendedName>
</protein>
<reference evidence="3" key="1">
    <citation type="journal article" date="2012" name="Nat. Biotechnol.">
        <title>Draft genome sequence of pigeonpea (Cajanus cajan), an orphan legume crop of resource-poor farmers.</title>
        <authorList>
            <person name="Varshney R.K."/>
            <person name="Chen W."/>
            <person name="Li Y."/>
            <person name="Bharti A.K."/>
            <person name="Saxena R.K."/>
            <person name="Schlueter J.A."/>
            <person name="Donoghue M.T."/>
            <person name="Azam S."/>
            <person name="Fan G."/>
            <person name="Whaley A.M."/>
            <person name="Farmer A.D."/>
            <person name="Sheridan J."/>
            <person name="Iwata A."/>
            <person name="Tuteja R."/>
            <person name="Penmetsa R.V."/>
            <person name="Wu W."/>
            <person name="Upadhyaya H.D."/>
            <person name="Yang S.P."/>
            <person name="Shah T."/>
            <person name="Saxena K.B."/>
            <person name="Michael T."/>
            <person name="McCombie W.R."/>
            <person name="Yang B."/>
            <person name="Zhang G."/>
            <person name="Yang H."/>
            <person name="Wang J."/>
            <person name="Spillane C."/>
            <person name="Cook D.R."/>
            <person name="May G.D."/>
            <person name="Xu X."/>
            <person name="Jackson S.A."/>
        </authorList>
    </citation>
    <scope>NUCLEOTIDE SEQUENCE [LARGE SCALE GENOMIC DNA]</scope>
</reference>
<keyword evidence="1" id="KW-0732">Signal</keyword>
<dbReference type="InterPro" id="IPR013103">
    <property type="entry name" value="RVT_2"/>
</dbReference>
<dbReference type="EMBL" id="KQ483626">
    <property type="protein sequence ID" value="KYP44420.1"/>
    <property type="molecule type" value="Genomic_DNA"/>
</dbReference>
<evidence type="ECO:0000313" key="4">
    <source>
        <dbReference type="Proteomes" id="UP000075243"/>
    </source>
</evidence>
<dbReference type="SUPFAM" id="SSF56672">
    <property type="entry name" value="DNA/RNA polymerases"/>
    <property type="match status" value="1"/>
</dbReference>
<feature type="signal peptide" evidence="1">
    <location>
        <begin position="1"/>
        <end position="20"/>
    </location>
</feature>
<dbReference type="AlphaFoldDB" id="A0A151RPG1"/>
<feature type="domain" description="Reverse transcriptase Ty1/copia-type" evidence="2">
    <location>
        <begin position="61"/>
        <end position="121"/>
    </location>
</feature>
<dbReference type="Pfam" id="PF07727">
    <property type="entry name" value="RVT_2"/>
    <property type="match status" value="1"/>
</dbReference>